<proteinExistence type="predicted"/>
<comment type="caution">
    <text evidence="1">The sequence shown here is derived from an EMBL/GenBank/DDBJ whole genome shotgun (WGS) entry which is preliminary data.</text>
</comment>
<evidence type="ECO:0000313" key="2">
    <source>
        <dbReference type="Proteomes" id="UP000286402"/>
    </source>
</evidence>
<sequence length="64" mass="7786">MIWVVRYKMDHLTIFEKQGKYTAISDEFDDVIGMVFQERKIFHYVWFFSLKNRSDKLSEYALNG</sequence>
<gene>
    <name evidence="1" type="ORF">BCY89_00405</name>
</gene>
<dbReference type="Proteomes" id="UP000286402">
    <property type="component" value="Unassembled WGS sequence"/>
</dbReference>
<evidence type="ECO:0000313" key="1">
    <source>
        <dbReference type="EMBL" id="RKF42003.1"/>
    </source>
</evidence>
<accession>A0A420GA17</accession>
<reference evidence="1 2" key="1">
    <citation type="submission" date="2016-07" db="EMBL/GenBank/DDBJ databases">
        <title>Genome analysis of Sphingobacterium siyangense T12B17.</title>
        <authorList>
            <person name="Xu D."/>
            <person name="Su Y."/>
            <person name="Zheng S."/>
        </authorList>
    </citation>
    <scope>NUCLEOTIDE SEQUENCE [LARGE SCALE GENOMIC DNA]</scope>
    <source>
        <strain evidence="1 2">T12B17</strain>
    </source>
</reference>
<organism evidence="1 2">
    <name type="scientific">Sphingobacterium siyangense</name>
    <dbReference type="NCBI Taxonomy" id="459529"/>
    <lineage>
        <taxon>Bacteria</taxon>
        <taxon>Pseudomonadati</taxon>
        <taxon>Bacteroidota</taxon>
        <taxon>Sphingobacteriia</taxon>
        <taxon>Sphingobacteriales</taxon>
        <taxon>Sphingobacteriaceae</taxon>
        <taxon>Sphingobacterium</taxon>
    </lineage>
</organism>
<dbReference type="EMBL" id="MCAQ01000001">
    <property type="protein sequence ID" value="RKF42003.1"/>
    <property type="molecule type" value="Genomic_DNA"/>
</dbReference>
<protein>
    <submittedName>
        <fullName evidence="1">Uncharacterized protein</fullName>
    </submittedName>
</protein>
<dbReference type="AlphaFoldDB" id="A0A420GA17"/>
<name>A0A420GA17_9SPHI</name>
<keyword evidence="2" id="KW-1185">Reference proteome</keyword>